<dbReference type="Proteomes" id="UP001589608">
    <property type="component" value="Unassembled WGS sequence"/>
</dbReference>
<keyword evidence="3" id="KW-1185">Reference proteome</keyword>
<dbReference type="InterPro" id="IPR020843">
    <property type="entry name" value="ER"/>
</dbReference>
<accession>A0ABV5MEB6</accession>
<keyword evidence="2" id="KW-0560">Oxidoreductase</keyword>
<gene>
    <name evidence="2" type="ORF">ACFFTR_29205</name>
</gene>
<feature type="domain" description="Enoyl reductase (ER)" evidence="1">
    <location>
        <begin position="13"/>
        <end position="304"/>
    </location>
</feature>
<sequence length="308" mass="30576">MRTLRFHDHGDPATVLRLETAEPPQPGPGQVRVAVQACGLNAADWALCRGLFPGTLPRGVGLEVAGTVDALGADVAGASIGDAVFGPAPFTGPAAGASEFAVLDTWFPRPAGLDPVAAAALPMAVETAYRGLDALGVGAGTTVLVSGGGTMIGYAAVQIAAHLGARVIATAGTTFAGALQAAGAQVTPYGPGVAERVTALAGGLVDVALDAAPPSGVLPELVRTVAAPGQVLTLSDMAAAGPLGVRTGIGDTGMRLCHFAIPEYAALAAAGRFTIPVAAVHDLDDWRAALATSLSGHAHGKLVLRIGR</sequence>
<reference evidence="2 3" key="1">
    <citation type="submission" date="2024-09" db="EMBL/GenBank/DDBJ databases">
        <authorList>
            <person name="Sun Q."/>
            <person name="Mori K."/>
        </authorList>
    </citation>
    <scope>NUCLEOTIDE SEQUENCE [LARGE SCALE GENOMIC DNA]</scope>
    <source>
        <strain evidence="2 3">JCM 3307</strain>
    </source>
</reference>
<organism evidence="2 3">
    <name type="scientific">Dactylosporangium vinaceum</name>
    <dbReference type="NCBI Taxonomy" id="53362"/>
    <lineage>
        <taxon>Bacteria</taxon>
        <taxon>Bacillati</taxon>
        <taxon>Actinomycetota</taxon>
        <taxon>Actinomycetes</taxon>
        <taxon>Micromonosporales</taxon>
        <taxon>Micromonosporaceae</taxon>
        <taxon>Dactylosporangium</taxon>
    </lineage>
</organism>
<dbReference type="InterPro" id="IPR011032">
    <property type="entry name" value="GroES-like_sf"/>
</dbReference>
<comment type="caution">
    <text evidence="2">The sequence shown here is derived from an EMBL/GenBank/DDBJ whole genome shotgun (WGS) entry which is preliminary data.</text>
</comment>
<name>A0ABV5MEB6_9ACTN</name>
<dbReference type="GO" id="GO:0016491">
    <property type="term" value="F:oxidoreductase activity"/>
    <property type="evidence" value="ECO:0007669"/>
    <property type="project" value="UniProtKB-KW"/>
</dbReference>
<dbReference type="SUPFAM" id="SSF51735">
    <property type="entry name" value="NAD(P)-binding Rossmann-fold domains"/>
    <property type="match status" value="1"/>
</dbReference>
<dbReference type="EC" id="1.-.-.-" evidence="2"/>
<dbReference type="CDD" id="cd05289">
    <property type="entry name" value="MDR_like_2"/>
    <property type="match status" value="1"/>
</dbReference>
<protein>
    <submittedName>
        <fullName evidence="2">NADP-dependent oxidoreductase</fullName>
        <ecNumber evidence="2">1.-.-.-</ecNumber>
    </submittedName>
</protein>
<dbReference type="EMBL" id="JBHMCA010000052">
    <property type="protein sequence ID" value="MFB9447189.1"/>
    <property type="molecule type" value="Genomic_DNA"/>
</dbReference>
<proteinExistence type="predicted"/>
<dbReference type="PANTHER" id="PTHR43482">
    <property type="entry name" value="PROTEIN AST1-RELATED"/>
    <property type="match status" value="1"/>
</dbReference>
<dbReference type="Gene3D" id="3.90.180.10">
    <property type="entry name" value="Medium-chain alcohol dehydrogenases, catalytic domain"/>
    <property type="match status" value="1"/>
</dbReference>
<dbReference type="InterPro" id="IPR036291">
    <property type="entry name" value="NAD(P)-bd_dom_sf"/>
</dbReference>
<dbReference type="Pfam" id="PF08240">
    <property type="entry name" value="ADH_N"/>
    <property type="match status" value="1"/>
</dbReference>
<dbReference type="SMART" id="SM00829">
    <property type="entry name" value="PKS_ER"/>
    <property type="match status" value="1"/>
</dbReference>
<dbReference type="Pfam" id="PF13602">
    <property type="entry name" value="ADH_zinc_N_2"/>
    <property type="match status" value="1"/>
</dbReference>
<evidence type="ECO:0000313" key="3">
    <source>
        <dbReference type="Proteomes" id="UP001589608"/>
    </source>
</evidence>
<dbReference type="InterPro" id="IPR013154">
    <property type="entry name" value="ADH-like_N"/>
</dbReference>
<dbReference type="InterPro" id="IPR052585">
    <property type="entry name" value="Lipid_raft_assoc_Zn_ADH"/>
</dbReference>
<dbReference type="PANTHER" id="PTHR43482:SF1">
    <property type="entry name" value="PROTEIN AST1-RELATED"/>
    <property type="match status" value="1"/>
</dbReference>
<evidence type="ECO:0000259" key="1">
    <source>
        <dbReference type="SMART" id="SM00829"/>
    </source>
</evidence>
<dbReference type="SUPFAM" id="SSF50129">
    <property type="entry name" value="GroES-like"/>
    <property type="match status" value="1"/>
</dbReference>
<dbReference type="RefSeq" id="WP_223092554.1">
    <property type="nucleotide sequence ID" value="NZ_CP061913.1"/>
</dbReference>
<dbReference type="Gene3D" id="3.40.50.720">
    <property type="entry name" value="NAD(P)-binding Rossmann-like Domain"/>
    <property type="match status" value="1"/>
</dbReference>
<evidence type="ECO:0000313" key="2">
    <source>
        <dbReference type="EMBL" id="MFB9447189.1"/>
    </source>
</evidence>